<sequence length="177" mass="18464">MRVVVRLLTSLAGLVVLAGGALLIVEVVGVWVRPGSGGVLVPWSAARAVLRGLTWRDGPVLAVAAGCAALGAVLLLISLLAGRRVIRLLDPAPEVTVTTDPRSLARVVGHRVRAEDGVAATAVTARRKRVRVKVTGRFRVVGDLRDRAATTASAAVEALPLQRGPRVSVSVSPAKER</sequence>
<feature type="transmembrane region" description="Helical" evidence="1">
    <location>
        <begin position="7"/>
        <end position="32"/>
    </location>
</feature>
<evidence type="ECO:0000313" key="4">
    <source>
        <dbReference type="Proteomes" id="UP000295674"/>
    </source>
</evidence>
<organism evidence="3 4">
    <name type="scientific">Saccharopolyspora terrae</name>
    <dbReference type="NCBI Taxonomy" id="2530384"/>
    <lineage>
        <taxon>Bacteria</taxon>
        <taxon>Bacillati</taxon>
        <taxon>Actinomycetota</taxon>
        <taxon>Actinomycetes</taxon>
        <taxon>Pseudonocardiales</taxon>
        <taxon>Pseudonocardiaceae</taxon>
        <taxon>Saccharopolyspora</taxon>
    </lineage>
</organism>
<feature type="domain" description="DUF6286" evidence="2">
    <location>
        <begin position="69"/>
        <end position="171"/>
    </location>
</feature>
<dbReference type="Pfam" id="PF19803">
    <property type="entry name" value="DUF6286"/>
    <property type="match status" value="1"/>
</dbReference>
<keyword evidence="1" id="KW-0812">Transmembrane</keyword>
<keyword evidence="1" id="KW-1133">Transmembrane helix</keyword>
<evidence type="ECO:0000259" key="2">
    <source>
        <dbReference type="Pfam" id="PF19803"/>
    </source>
</evidence>
<evidence type="ECO:0000313" key="3">
    <source>
        <dbReference type="EMBL" id="TDD02804.1"/>
    </source>
</evidence>
<keyword evidence="1" id="KW-0472">Membrane</keyword>
<dbReference type="AlphaFoldDB" id="A0A4R4VKH8"/>
<dbReference type="Proteomes" id="UP000295674">
    <property type="component" value="Unassembled WGS sequence"/>
</dbReference>
<dbReference type="OrthoDB" id="5191564at2"/>
<proteinExistence type="predicted"/>
<dbReference type="RefSeq" id="WP_132677541.1">
    <property type="nucleotide sequence ID" value="NZ_SMKS01000045.1"/>
</dbReference>
<accession>A0A4R4VKH8</accession>
<reference evidence="3 4" key="1">
    <citation type="submission" date="2019-03" db="EMBL/GenBank/DDBJ databases">
        <title>Draft genome sequences of novel Actinobacteria.</title>
        <authorList>
            <person name="Sahin N."/>
            <person name="Ay H."/>
            <person name="Saygin H."/>
        </authorList>
    </citation>
    <scope>NUCLEOTIDE SEQUENCE [LARGE SCALE GENOMIC DNA]</scope>
    <source>
        <strain evidence="3 4">16K309</strain>
    </source>
</reference>
<comment type="caution">
    <text evidence="3">The sequence shown here is derived from an EMBL/GenBank/DDBJ whole genome shotgun (WGS) entry which is preliminary data.</text>
</comment>
<evidence type="ECO:0000256" key="1">
    <source>
        <dbReference type="SAM" id="Phobius"/>
    </source>
</evidence>
<keyword evidence="4" id="KW-1185">Reference proteome</keyword>
<protein>
    <recommendedName>
        <fullName evidence="2">DUF6286 domain-containing protein</fullName>
    </recommendedName>
</protein>
<gene>
    <name evidence="3" type="ORF">E1181_22005</name>
</gene>
<feature type="transmembrane region" description="Helical" evidence="1">
    <location>
        <begin position="60"/>
        <end position="81"/>
    </location>
</feature>
<name>A0A4R4VKH8_9PSEU</name>
<dbReference type="EMBL" id="SMKS01000045">
    <property type="protein sequence ID" value="TDD02804.1"/>
    <property type="molecule type" value="Genomic_DNA"/>
</dbReference>
<dbReference type="InterPro" id="IPR046253">
    <property type="entry name" value="DUF6286"/>
</dbReference>